<dbReference type="InterPro" id="IPR051692">
    <property type="entry name" value="OMP-like"/>
</dbReference>
<organism evidence="8 9">
    <name type="scientific">Chelatococcus caeni</name>
    <dbReference type="NCBI Taxonomy" id="1348468"/>
    <lineage>
        <taxon>Bacteria</taxon>
        <taxon>Pseudomonadati</taxon>
        <taxon>Pseudomonadota</taxon>
        <taxon>Alphaproteobacteria</taxon>
        <taxon>Hyphomicrobiales</taxon>
        <taxon>Chelatococcaceae</taxon>
        <taxon>Chelatococcus</taxon>
    </lineage>
</organism>
<dbReference type="Pfam" id="PF13505">
    <property type="entry name" value="OMP_b-brl"/>
    <property type="match status" value="1"/>
</dbReference>
<dbReference type="InterPro" id="IPR027385">
    <property type="entry name" value="Beta-barrel_OMP"/>
</dbReference>
<evidence type="ECO:0000256" key="5">
    <source>
        <dbReference type="ARBA" id="ARBA00038306"/>
    </source>
</evidence>
<evidence type="ECO:0000256" key="6">
    <source>
        <dbReference type="SAM" id="SignalP"/>
    </source>
</evidence>
<evidence type="ECO:0000313" key="8">
    <source>
        <dbReference type="EMBL" id="MBB4018161.1"/>
    </source>
</evidence>
<dbReference type="RefSeq" id="WP_183317177.1">
    <property type="nucleotide sequence ID" value="NZ_JACIEN010000003.1"/>
</dbReference>
<evidence type="ECO:0000256" key="4">
    <source>
        <dbReference type="ARBA" id="ARBA00023237"/>
    </source>
</evidence>
<evidence type="ECO:0000256" key="2">
    <source>
        <dbReference type="ARBA" id="ARBA00022729"/>
    </source>
</evidence>
<dbReference type="Gene3D" id="2.40.160.20">
    <property type="match status" value="1"/>
</dbReference>
<sequence length="282" mass="30630">MRALLPGLVIGLGWAFAAPAAHAADLGDSWLRGSMPAYGDSEPTGAWGGFYIGVQGGYSNANIDFGTANSSQIAYILRNTTVESEGRVSSWTTLPERDTRNGSYGFLVGYNSQWEDVVLGVELNYNHTNLDVRASDSLGRSYVTSDQYRYNVNIDAESRVRMTDYATLRARAGYDLGNFLPYATLGFAIGRADVWRTTSVAATAVDQSGAGRPDLALNPNPTVVTERKKDTFAYGVSAGLGLDILLTENLFLRGEYEYVRFASFSDVNLNIHNVRGALAAKF</sequence>
<keyword evidence="9" id="KW-1185">Reference proteome</keyword>
<keyword evidence="4" id="KW-0998">Cell outer membrane</keyword>
<evidence type="ECO:0000256" key="3">
    <source>
        <dbReference type="ARBA" id="ARBA00023136"/>
    </source>
</evidence>
<evidence type="ECO:0000256" key="1">
    <source>
        <dbReference type="ARBA" id="ARBA00004442"/>
    </source>
</evidence>
<dbReference type="PANTHER" id="PTHR34001:SF3">
    <property type="entry name" value="BLL7405 PROTEIN"/>
    <property type="match status" value="1"/>
</dbReference>
<evidence type="ECO:0000313" key="9">
    <source>
        <dbReference type="Proteomes" id="UP000577362"/>
    </source>
</evidence>
<reference evidence="8 9" key="1">
    <citation type="submission" date="2020-08" db="EMBL/GenBank/DDBJ databases">
        <title>Genomic Encyclopedia of Type Strains, Phase IV (KMG-IV): sequencing the most valuable type-strain genomes for metagenomic binning, comparative biology and taxonomic classification.</title>
        <authorList>
            <person name="Goeker M."/>
        </authorList>
    </citation>
    <scope>NUCLEOTIDE SEQUENCE [LARGE SCALE GENOMIC DNA]</scope>
    <source>
        <strain evidence="8 9">DSM 103737</strain>
    </source>
</reference>
<comment type="subcellular location">
    <subcellularLocation>
        <location evidence="1">Cell outer membrane</location>
    </subcellularLocation>
</comment>
<dbReference type="InterPro" id="IPR011250">
    <property type="entry name" value="OMP/PagP_B-barrel"/>
</dbReference>
<dbReference type="AlphaFoldDB" id="A0A840BXB9"/>
<dbReference type="EMBL" id="JACIEN010000003">
    <property type="protein sequence ID" value="MBB4018161.1"/>
    <property type="molecule type" value="Genomic_DNA"/>
</dbReference>
<name>A0A840BXB9_9HYPH</name>
<dbReference type="Proteomes" id="UP000577362">
    <property type="component" value="Unassembled WGS sequence"/>
</dbReference>
<feature type="chain" id="PRO_5032377497" evidence="6">
    <location>
        <begin position="24"/>
        <end position="282"/>
    </location>
</feature>
<comment type="caution">
    <text evidence="8">The sequence shown here is derived from an EMBL/GenBank/DDBJ whole genome shotgun (WGS) entry which is preliminary data.</text>
</comment>
<proteinExistence type="inferred from homology"/>
<dbReference type="GO" id="GO:0009279">
    <property type="term" value="C:cell outer membrane"/>
    <property type="evidence" value="ECO:0007669"/>
    <property type="project" value="UniProtKB-SubCell"/>
</dbReference>
<feature type="domain" description="Outer membrane protein beta-barrel" evidence="7">
    <location>
        <begin position="44"/>
        <end position="282"/>
    </location>
</feature>
<protein>
    <submittedName>
        <fullName evidence="8">Opacity protein-like surface antigen</fullName>
    </submittedName>
</protein>
<gene>
    <name evidence="8" type="ORF">GGR16_003195</name>
</gene>
<feature type="signal peptide" evidence="6">
    <location>
        <begin position="1"/>
        <end position="23"/>
    </location>
</feature>
<accession>A0A840BXB9</accession>
<keyword evidence="2 6" id="KW-0732">Signal</keyword>
<evidence type="ECO:0000259" key="7">
    <source>
        <dbReference type="Pfam" id="PF13505"/>
    </source>
</evidence>
<dbReference type="PANTHER" id="PTHR34001">
    <property type="entry name" value="BLL7405 PROTEIN"/>
    <property type="match status" value="1"/>
</dbReference>
<comment type="similarity">
    <text evidence="5">Belongs to the Omp25/RopB family.</text>
</comment>
<dbReference type="SUPFAM" id="SSF56925">
    <property type="entry name" value="OMPA-like"/>
    <property type="match status" value="1"/>
</dbReference>
<keyword evidence="3" id="KW-0472">Membrane</keyword>